<dbReference type="Pfam" id="PF08659">
    <property type="entry name" value="KR"/>
    <property type="match status" value="1"/>
</dbReference>
<comment type="caution">
    <text evidence="6">The sequence shown here is derived from an EMBL/GenBank/DDBJ whole genome shotgun (WGS) entry which is preliminary data.</text>
</comment>
<dbReference type="InterPro" id="IPR020841">
    <property type="entry name" value="PKS_Beta-ketoAc_synthase_dom"/>
</dbReference>
<dbReference type="InterPro" id="IPR013968">
    <property type="entry name" value="PKS_KR"/>
</dbReference>
<evidence type="ECO:0000313" key="7">
    <source>
        <dbReference type="Proteomes" id="UP000186666"/>
    </source>
</evidence>
<evidence type="ECO:0000259" key="5">
    <source>
        <dbReference type="PROSITE" id="PS52004"/>
    </source>
</evidence>
<sequence length="1242" mass="141458">MSTGDIAIIGIDITLPGCPNQDDVWNFLRNKRISKGKFPAQRREQLGLAAGENDLMDGSYLERIDQFDHKYFGISQKSADYMEPNQRLTLLSATKALNDSGYLDKIRGSITSVYASVNTTQQYQYLGLLQERQLKPDLLGMLNSTISSRINYIYDLKGPSFMTDTACSSSLVSVIQACNDLQQGIVDSAVVVSANVYVKPGFKNDKLVDILAEDAKTKTFDDRSTGTSMGEGVCSVILKRREDAEEDGDYIYGLIKSYAMNNDGQTMNMSSPNPLAQGSLIEQAWAPLEKDLKHIAFIEAHGTGTAVGDTIEFESLNNYFLSHDLHKQSVALTAGKSNFGHLDVASGLFSLIKSVLSLRNRTILPHPDFKIPNSEIDFEDSIFFIPDKYQVIEDNALAGVSSFGMTGTNAHVVLQRYDSDVEHPVKDLDFNLHAYWFPLESNSFAIKNELQRMENETTWFVQFPLSVNHNWEIKEHKFNKKHLLVGTSIFEMIAQGLRNTEYSLETYSVKNLHILNQLTVQEGAFSVLLALDKEQLKGNVTFTINETVKNWLEFELTIKQDLGCEQDSLQEDASMQEIVVTNQVGESDDEDINVSQRWDVVDKLWVNNDQTRAVVKLRVPPGYEQEFERYHFYPSILDPTFNALNRMAEPNDILFPWHWSEINFSTDRLRGTEFYSDIQLRDKTTDAIGNIILSLDIRLYDENKQQIMSVHNYKVKNALVGNKEEQQTFFKQQNFVPLQFEKHVKKSNKLIIMHESLRYKYSPSSPVLYFEHLSDLVEYDLEIVEIENVYLWDKSYDDESTIASQTYDLGQFLLRLNKERKLKSFHYITTGVFGYDGMNALNRSIAMGAYSLRLELNFAIIIIDTEGHKRSTDLMDFDFKQEDLIVHRNEGFHILRFKGLKLEPIVEPKWNASKLLIIGGTSGIGKQYMKYVVEQYPNIQVIVAGRKPAWSGEMLADNVQYVRLDITDEDQVKLFSATNGHQIHYILNFAGEPAKGLFMNKTRDDFCEKTKSKINGSYLLQKYFTEVYEIIHFSSLAGLIGAMGQTEYCAANAYQSGLAYTDKIRTLNLTGWEDVGMSAGKADYYFEKLYSDAGVKLIDRFIQSTIKEAFMFKLKNAADDYSSVFSKVIKVKTDSMSSYENKKDSPIESKIVNAWKNTLGEDEYDFFGSFFEQGGDSITIVHLCDELNKVFPGGFDVTTLFSIPTINGQIELIEKSLVQEEKQFHESDVHFDAKEMFDFLNK</sequence>
<dbReference type="Gene3D" id="3.40.50.720">
    <property type="entry name" value="NAD(P)-binding Rossmann-like Domain"/>
    <property type="match status" value="1"/>
</dbReference>
<evidence type="ECO:0000256" key="3">
    <source>
        <dbReference type="ARBA" id="ARBA00022679"/>
    </source>
</evidence>
<dbReference type="InterPro" id="IPR042104">
    <property type="entry name" value="PKS_dehydratase_sf"/>
</dbReference>
<dbReference type="InterPro" id="IPR036291">
    <property type="entry name" value="NAD(P)-bd_dom_sf"/>
</dbReference>
<feature type="domain" description="Carrier" evidence="4">
    <location>
        <begin position="1142"/>
        <end position="1217"/>
    </location>
</feature>
<keyword evidence="1" id="KW-0596">Phosphopantetheine</keyword>
<dbReference type="RefSeq" id="WP_068579487.1">
    <property type="nucleotide sequence ID" value="NZ_FTNK01000008.1"/>
</dbReference>
<reference evidence="6 7" key="1">
    <citation type="submission" date="2017-01" db="EMBL/GenBank/DDBJ databases">
        <authorList>
            <person name="Varghese N."/>
            <person name="Submissions S."/>
        </authorList>
    </citation>
    <scope>NUCLEOTIDE SEQUENCE [LARGE SCALE GENOMIC DNA]</scope>
    <source>
        <strain evidence="6 7">ATCC 23464</strain>
    </source>
</reference>
<dbReference type="Gene3D" id="3.40.47.10">
    <property type="match status" value="1"/>
</dbReference>
<gene>
    <name evidence="6" type="ORF">SAMN05421578_108115</name>
</gene>
<dbReference type="PROSITE" id="PS52004">
    <property type="entry name" value="KS3_2"/>
    <property type="match status" value="1"/>
</dbReference>
<evidence type="ECO:0000256" key="1">
    <source>
        <dbReference type="ARBA" id="ARBA00022450"/>
    </source>
</evidence>
<dbReference type="CDD" id="cd00833">
    <property type="entry name" value="PKS"/>
    <property type="match status" value="1"/>
</dbReference>
<dbReference type="Pfam" id="PF00109">
    <property type="entry name" value="ketoacyl-synt"/>
    <property type="match status" value="1"/>
</dbReference>
<evidence type="ECO:0000259" key="4">
    <source>
        <dbReference type="PROSITE" id="PS50075"/>
    </source>
</evidence>
<evidence type="ECO:0000256" key="2">
    <source>
        <dbReference type="ARBA" id="ARBA00022553"/>
    </source>
</evidence>
<keyword evidence="2" id="KW-0597">Phosphoprotein</keyword>
<dbReference type="SMART" id="SM00822">
    <property type="entry name" value="PKS_KR"/>
    <property type="match status" value="1"/>
</dbReference>
<evidence type="ECO:0000313" key="6">
    <source>
        <dbReference type="EMBL" id="SIR18848.1"/>
    </source>
</evidence>
<dbReference type="InterPro" id="IPR036736">
    <property type="entry name" value="ACP-like_sf"/>
</dbReference>
<dbReference type="InterPro" id="IPR009081">
    <property type="entry name" value="PP-bd_ACP"/>
</dbReference>
<dbReference type="Gene3D" id="3.10.129.110">
    <property type="entry name" value="Polyketide synthase dehydratase"/>
    <property type="match status" value="1"/>
</dbReference>
<proteinExistence type="predicted"/>
<keyword evidence="3" id="KW-0808">Transferase</keyword>
<dbReference type="InterPro" id="IPR018201">
    <property type="entry name" value="Ketoacyl_synth_AS"/>
</dbReference>
<dbReference type="InterPro" id="IPR014031">
    <property type="entry name" value="Ketoacyl_synth_C"/>
</dbReference>
<organism evidence="6 7">
    <name type="scientific">Paenibacillus macquariensis</name>
    <dbReference type="NCBI Taxonomy" id="948756"/>
    <lineage>
        <taxon>Bacteria</taxon>
        <taxon>Bacillati</taxon>
        <taxon>Bacillota</taxon>
        <taxon>Bacilli</taxon>
        <taxon>Bacillales</taxon>
        <taxon>Paenibacillaceae</taxon>
        <taxon>Paenibacillus</taxon>
    </lineage>
</organism>
<dbReference type="SUPFAM" id="SSF47336">
    <property type="entry name" value="ACP-like"/>
    <property type="match status" value="1"/>
</dbReference>
<keyword evidence="7" id="KW-1185">Reference proteome</keyword>
<dbReference type="PROSITE" id="PS00606">
    <property type="entry name" value="KS3_1"/>
    <property type="match status" value="1"/>
</dbReference>
<feature type="domain" description="Ketosynthase family 3 (KS3)" evidence="5">
    <location>
        <begin position="3"/>
        <end position="416"/>
    </location>
</feature>
<accession>A0ABY1K3A7</accession>
<dbReference type="Gene3D" id="1.10.1200.10">
    <property type="entry name" value="ACP-like"/>
    <property type="match status" value="1"/>
</dbReference>
<dbReference type="InterPro" id="IPR014030">
    <property type="entry name" value="Ketoacyl_synth_N"/>
</dbReference>
<protein>
    <submittedName>
        <fullName evidence="6">Phosphopantetheine attachment site</fullName>
    </submittedName>
</protein>
<dbReference type="InterPro" id="IPR050091">
    <property type="entry name" value="PKS_NRPS_Biosynth_Enz"/>
</dbReference>
<name>A0ABY1K3A7_9BACL</name>
<dbReference type="EMBL" id="FTNK01000008">
    <property type="protein sequence ID" value="SIR18848.1"/>
    <property type="molecule type" value="Genomic_DNA"/>
</dbReference>
<dbReference type="SMART" id="SM00825">
    <property type="entry name" value="PKS_KS"/>
    <property type="match status" value="1"/>
</dbReference>
<dbReference type="PROSITE" id="PS50075">
    <property type="entry name" value="CARRIER"/>
    <property type="match status" value="1"/>
</dbReference>
<dbReference type="Proteomes" id="UP000186666">
    <property type="component" value="Unassembled WGS sequence"/>
</dbReference>
<dbReference type="SUPFAM" id="SSF53901">
    <property type="entry name" value="Thiolase-like"/>
    <property type="match status" value="1"/>
</dbReference>
<dbReference type="PANTHER" id="PTHR43775:SF37">
    <property type="entry name" value="SI:DKEY-61P9.11"/>
    <property type="match status" value="1"/>
</dbReference>
<dbReference type="SUPFAM" id="SSF51735">
    <property type="entry name" value="NAD(P)-binding Rossmann-fold domains"/>
    <property type="match status" value="1"/>
</dbReference>
<dbReference type="Pfam" id="PF02801">
    <property type="entry name" value="Ketoacyl-synt_C"/>
    <property type="match status" value="1"/>
</dbReference>
<dbReference type="InterPro" id="IPR057326">
    <property type="entry name" value="KR_dom"/>
</dbReference>
<dbReference type="Pfam" id="PF00550">
    <property type="entry name" value="PP-binding"/>
    <property type="match status" value="1"/>
</dbReference>
<dbReference type="InterPro" id="IPR016039">
    <property type="entry name" value="Thiolase-like"/>
</dbReference>
<dbReference type="PANTHER" id="PTHR43775">
    <property type="entry name" value="FATTY ACID SYNTHASE"/>
    <property type="match status" value="1"/>
</dbReference>